<dbReference type="InterPro" id="IPR023408">
    <property type="entry name" value="MscS_beta-dom_sf"/>
</dbReference>
<feature type="transmembrane region" description="Helical" evidence="8">
    <location>
        <begin position="812"/>
        <end position="832"/>
    </location>
</feature>
<organism evidence="15 16">
    <name type="scientific">Anaerobiospirillum thomasii</name>
    <dbReference type="NCBI Taxonomy" id="179995"/>
    <lineage>
        <taxon>Bacteria</taxon>
        <taxon>Pseudomonadati</taxon>
        <taxon>Pseudomonadota</taxon>
        <taxon>Gammaproteobacteria</taxon>
        <taxon>Aeromonadales</taxon>
        <taxon>Succinivibrionaceae</taxon>
        <taxon>Anaerobiospirillum</taxon>
    </lineage>
</organism>
<dbReference type="Proteomes" id="UP000250086">
    <property type="component" value="Unassembled WGS sequence"/>
</dbReference>
<dbReference type="SUPFAM" id="SSF82861">
    <property type="entry name" value="Mechanosensitive channel protein MscS (YggB), transmembrane region"/>
    <property type="match status" value="1"/>
</dbReference>
<feature type="transmembrane region" description="Helical" evidence="8">
    <location>
        <begin position="662"/>
        <end position="680"/>
    </location>
</feature>
<proteinExistence type="inferred from homology"/>
<evidence type="ECO:0000256" key="5">
    <source>
        <dbReference type="ARBA" id="ARBA00022989"/>
    </source>
</evidence>
<keyword evidence="9" id="KW-0732">Signal</keyword>
<dbReference type="Pfam" id="PF12794">
    <property type="entry name" value="MscS_TM"/>
    <property type="match status" value="1"/>
</dbReference>
<dbReference type="Gene3D" id="1.10.287.1260">
    <property type="match status" value="1"/>
</dbReference>
<feature type="coiled-coil region" evidence="7">
    <location>
        <begin position="112"/>
        <end position="179"/>
    </location>
</feature>
<keyword evidence="6 8" id="KW-0472">Membrane</keyword>
<evidence type="ECO:0000259" key="14">
    <source>
        <dbReference type="Pfam" id="PF21088"/>
    </source>
</evidence>
<keyword evidence="4 8" id="KW-0812">Transmembrane</keyword>
<gene>
    <name evidence="15" type="primary">kefA</name>
    <name evidence="15" type="ORF">NCTC13093_00694</name>
</gene>
<dbReference type="Pfam" id="PF21082">
    <property type="entry name" value="MS_channel_3rd"/>
    <property type="match status" value="1"/>
</dbReference>
<dbReference type="Gene3D" id="2.30.30.60">
    <property type="match status" value="1"/>
</dbReference>
<feature type="transmembrane region" description="Helical" evidence="8">
    <location>
        <begin position="939"/>
        <end position="966"/>
    </location>
</feature>
<evidence type="ECO:0000313" key="16">
    <source>
        <dbReference type="Proteomes" id="UP000250086"/>
    </source>
</evidence>
<feature type="transmembrane region" description="Helical" evidence="8">
    <location>
        <begin position="907"/>
        <end position="933"/>
    </location>
</feature>
<name>A0A2X0WG20_9GAMM</name>
<dbReference type="GO" id="GO:0008381">
    <property type="term" value="F:mechanosensitive monoatomic ion channel activity"/>
    <property type="evidence" value="ECO:0007669"/>
    <property type="project" value="UniProtKB-ARBA"/>
</dbReference>
<feature type="transmembrane region" description="Helical" evidence="8">
    <location>
        <begin position="633"/>
        <end position="650"/>
    </location>
</feature>
<keyword evidence="7" id="KW-0175">Coiled coil</keyword>
<dbReference type="Pfam" id="PF21088">
    <property type="entry name" value="MS_channel_1st"/>
    <property type="match status" value="1"/>
</dbReference>
<dbReference type="InterPro" id="IPR024393">
    <property type="entry name" value="MscS_porin"/>
</dbReference>
<dbReference type="SUPFAM" id="SSF50182">
    <property type="entry name" value="Sm-like ribonucleoproteins"/>
    <property type="match status" value="1"/>
</dbReference>
<dbReference type="InterPro" id="IPR011066">
    <property type="entry name" value="MscS_channel_C_sf"/>
</dbReference>
<sequence length="1131" mass="129374">MLNSLRFLCFTIFATVLCAQANATENITSSTQQLDVIANDEVTDPLSHTSLNVTALEHERKKIEQYIEEINSQGALSDEAKQSQINTLRQTDSYYDKLITLHENEKSFSDSIENLPNQIKKYEKLLGKANEQYSKEPPSVSDLTEKEITEELNKLTGRQKQVQENLNQANSEYVNYQSLPNKAQDIITQNTNELNALNMKLTETTPLSKYEIQLVRTKIVYFEAENLFLQKQLNYRTQLQDVSNYRIKILSLENKYLTDYIRSLQTRQNEIISDNLINESPTANEELLSIPALKAQLDTNKTLINYIDNRLKDNVRMRQEFLDVENALASVKQIEKNLNEQLNQLDGSLILSRLLNRQQSEIPSVQISFNLDEFIPNLNIWMYDLRNFRDNIFDINSYVDNVIKENPTLKDHKTELESIVRQRRVLYDQLYQGLSEAQTLAIKLKLNYNEYIDIKNKVSALINDHLFWLASNMPLGKDFIVSLPTSIKLQLLSIKTTLFSDGFISNADNILLPVVIPLLLLGGFISFIRRYIVRIDNKLAMRLDKATDGYLVTPIALFNKFILIIPKAVLIIIIGSLIIYTALENPTSHYRVMGMLALHVVVFLFFLEILRINSLSQRHFGTPPDKVVMQRAFIDKVWFAVIPVLTIANIREIEPIKISADIFGFLIVYSSCLYLTYIILKTLKTKFENEDLQFKDWVQSIFAITVPLSLIIMLSLGYYYTAIKLINRFAYTFYICMLYVLVSNLIRRELYVAEIKLLRTSKIKQLLEKNKAEEESRRNTKNIKGRLPDLSTLRHKTNKIEQLRFELINTKAFKLINIFLLVGTACLLYLQWSDLAGVLSFLDTISLWTSKSVVDGKEIVTISLTLADLTAAIIILIVSVILNRNLPPLLERLFMLKFSIGHKSTSYTVKIITSYLITALGIIFAASALGISWDNLQWLVAALSVGLGFGLQEIFANFVSGLIILFERQIRVGDIITLNGLSGTVNRIRIRATTIISFDNKEVVIPNREFITSALTNWSLTNTVTMLEFMVGVAYDADVVRAKQILTQIVKSCRTLATDKPPRIYVKSLDASCVSIMCEVFVNQIADRKGTYDYLSTQTLLRFAKENIEIPFNQLDVKIKNLDNGETLKIN</sequence>
<dbReference type="InterPro" id="IPR006685">
    <property type="entry name" value="MscS_channel_2nd"/>
</dbReference>
<evidence type="ECO:0000256" key="6">
    <source>
        <dbReference type="ARBA" id="ARBA00023136"/>
    </source>
</evidence>
<dbReference type="GO" id="GO:0009992">
    <property type="term" value="P:intracellular water homeostasis"/>
    <property type="evidence" value="ECO:0007669"/>
    <property type="project" value="TreeGrafter"/>
</dbReference>
<dbReference type="InterPro" id="IPR049278">
    <property type="entry name" value="MS_channel_C"/>
</dbReference>
<feature type="signal peptide" evidence="9">
    <location>
        <begin position="1"/>
        <end position="23"/>
    </location>
</feature>
<dbReference type="RefSeq" id="WP_181463149.1">
    <property type="nucleotide sequence ID" value="NZ_UAPV01000001.1"/>
</dbReference>
<evidence type="ECO:0000259" key="11">
    <source>
        <dbReference type="Pfam" id="PF12794"/>
    </source>
</evidence>
<feature type="domain" description="Mechanosensitive ion channel transmembrane helices 2/3" evidence="14">
    <location>
        <begin position="912"/>
        <end position="952"/>
    </location>
</feature>
<keyword evidence="3" id="KW-1003">Cell membrane</keyword>
<evidence type="ECO:0000259" key="12">
    <source>
        <dbReference type="Pfam" id="PF12795"/>
    </source>
</evidence>
<feature type="domain" description="Mechanosensitive ion channel MscS porin" evidence="12">
    <location>
        <begin position="67"/>
        <end position="270"/>
    </location>
</feature>
<evidence type="ECO:0000259" key="13">
    <source>
        <dbReference type="Pfam" id="PF21082"/>
    </source>
</evidence>
<dbReference type="Pfam" id="PF00924">
    <property type="entry name" value="MS_channel_2nd"/>
    <property type="match status" value="1"/>
</dbReference>
<comment type="subcellular location">
    <subcellularLocation>
        <location evidence="1">Cell membrane</location>
        <topology evidence="1">Multi-pass membrane protein</topology>
    </subcellularLocation>
</comment>
<dbReference type="SUPFAM" id="SSF82689">
    <property type="entry name" value="Mechanosensitive channel protein MscS (YggB), C-terminal domain"/>
    <property type="match status" value="1"/>
</dbReference>
<evidence type="ECO:0000256" key="8">
    <source>
        <dbReference type="SAM" id="Phobius"/>
    </source>
</evidence>
<feature type="domain" description="Mechanosensitive ion channel MscS C-terminal" evidence="13">
    <location>
        <begin position="1028"/>
        <end position="1110"/>
    </location>
</feature>
<dbReference type="EMBL" id="UAPV01000001">
    <property type="protein sequence ID" value="SPT69327.1"/>
    <property type="molecule type" value="Genomic_DNA"/>
</dbReference>
<feature type="transmembrane region" description="Helical" evidence="8">
    <location>
        <begin position="549"/>
        <end position="580"/>
    </location>
</feature>
<feature type="transmembrane region" description="Helical" evidence="8">
    <location>
        <begin position="701"/>
        <end position="720"/>
    </location>
</feature>
<dbReference type="InterPro" id="IPR025692">
    <property type="entry name" value="MscS_IM_dom1"/>
</dbReference>
<accession>A0A2X0WG20</accession>
<feature type="domain" description="Mechanosensitive ion channel inner membrane" evidence="11">
    <location>
        <begin position="513"/>
        <end position="848"/>
    </location>
</feature>
<feature type="transmembrane region" description="Helical" evidence="8">
    <location>
        <begin position="510"/>
        <end position="528"/>
    </location>
</feature>
<dbReference type="PANTHER" id="PTHR30347:SF1">
    <property type="entry name" value="MECHANOSENSITIVE CHANNEL MSCK"/>
    <property type="match status" value="1"/>
</dbReference>
<feature type="transmembrane region" description="Helical" evidence="8">
    <location>
        <begin position="859"/>
        <end position="886"/>
    </location>
</feature>
<dbReference type="AlphaFoldDB" id="A0A2X0WG20"/>
<evidence type="ECO:0000256" key="4">
    <source>
        <dbReference type="ARBA" id="ARBA00022692"/>
    </source>
</evidence>
<feature type="transmembrane region" description="Helical" evidence="8">
    <location>
        <begin position="592"/>
        <end position="612"/>
    </location>
</feature>
<feature type="chain" id="PRO_5016041030" evidence="9">
    <location>
        <begin position="24"/>
        <end position="1131"/>
    </location>
</feature>
<dbReference type="PANTHER" id="PTHR30347">
    <property type="entry name" value="POTASSIUM CHANNEL RELATED"/>
    <property type="match status" value="1"/>
</dbReference>
<dbReference type="Pfam" id="PF12795">
    <property type="entry name" value="MscS_porin"/>
    <property type="match status" value="1"/>
</dbReference>
<dbReference type="Gene3D" id="3.30.70.100">
    <property type="match status" value="1"/>
</dbReference>
<evidence type="ECO:0000256" key="9">
    <source>
        <dbReference type="SAM" id="SignalP"/>
    </source>
</evidence>
<evidence type="ECO:0000256" key="7">
    <source>
        <dbReference type="SAM" id="Coils"/>
    </source>
</evidence>
<dbReference type="InterPro" id="IPR006686">
    <property type="entry name" value="MscS_channel_CS"/>
</dbReference>
<dbReference type="InterPro" id="IPR049142">
    <property type="entry name" value="MS_channel_1st"/>
</dbReference>
<evidence type="ECO:0000256" key="1">
    <source>
        <dbReference type="ARBA" id="ARBA00004651"/>
    </source>
</evidence>
<evidence type="ECO:0000313" key="15">
    <source>
        <dbReference type="EMBL" id="SPT69327.1"/>
    </source>
</evidence>
<keyword evidence="16" id="KW-1185">Reference proteome</keyword>
<comment type="similarity">
    <text evidence="2">Belongs to the MscS (TC 1.A.23) family.</text>
</comment>
<feature type="domain" description="Mechanosensitive ion channel MscS" evidence="10">
    <location>
        <begin position="954"/>
        <end position="1019"/>
    </location>
</feature>
<dbReference type="PROSITE" id="PS01246">
    <property type="entry name" value="UPF0003"/>
    <property type="match status" value="1"/>
</dbReference>
<protein>
    <submittedName>
        <fullName evidence="15">Potassium efflux system KefA</fullName>
    </submittedName>
</protein>
<evidence type="ECO:0000259" key="10">
    <source>
        <dbReference type="Pfam" id="PF00924"/>
    </source>
</evidence>
<dbReference type="InterPro" id="IPR052702">
    <property type="entry name" value="MscS-like_channel"/>
</dbReference>
<reference evidence="15 16" key="1">
    <citation type="submission" date="2018-06" db="EMBL/GenBank/DDBJ databases">
        <authorList>
            <consortium name="Pathogen Informatics"/>
            <person name="Doyle S."/>
        </authorList>
    </citation>
    <scope>NUCLEOTIDE SEQUENCE [LARGE SCALE GENOMIC DNA]</scope>
    <source>
        <strain evidence="15 16">NCTC13093</strain>
    </source>
</reference>
<keyword evidence="5 8" id="KW-1133">Transmembrane helix</keyword>
<evidence type="ECO:0000256" key="2">
    <source>
        <dbReference type="ARBA" id="ARBA00008017"/>
    </source>
</evidence>
<dbReference type="InterPro" id="IPR010920">
    <property type="entry name" value="LSM_dom_sf"/>
</dbReference>
<evidence type="ECO:0000256" key="3">
    <source>
        <dbReference type="ARBA" id="ARBA00022475"/>
    </source>
</evidence>
<feature type="transmembrane region" description="Helical" evidence="8">
    <location>
        <begin position="726"/>
        <end position="746"/>
    </location>
</feature>
<dbReference type="GO" id="GO:0005886">
    <property type="term" value="C:plasma membrane"/>
    <property type="evidence" value="ECO:0007669"/>
    <property type="project" value="UniProtKB-SubCell"/>
</dbReference>
<dbReference type="InterPro" id="IPR011014">
    <property type="entry name" value="MscS_channel_TM-2"/>
</dbReference>